<evidence type="ECO:0000313" key="5">
    <source>
        <dbReference type="Proteomes" id="UP000218335"/>
    </source>
</evidence>
<keyword evidence="4" id="KW-0489">Methyltransferase</keyword>
<accession>A0A2A4H0M3</accession>
<dbReference type="InterPro" id="IPR029063">
    <property type="entry name" value="SAM-dependent_MTases_sf"/>
</dbReference>
<feature type="coiled-coil region" evidence="3">
    <location>
        <begin position="1"/>
        <end position="42"/>
    </location>
</feature>
<evidence type="ECO:0000313" key="4">
    <source>
        <dbReference type="EMBL" id="PCF56920.1"/>
    </source>
</evidence>
<evidence type="ECO:0000256" key="1">
    <source>
        <dbReference type="ARBA" id="ARBA00022679"/>
    </source>
</evidence>
<evidence type="ECO:0000256" key="3">
    <source>
        <dbReference type="SAM" id="Coils"/>
    </source>
</evidence>
<keyword evidence="3" id="KW-0175">Coiled coil</keyword>
<dbReference type="Proteomes" id="UP000218335">
    <property type="component" value="Unassembled WGS sequence"/>
</dbReference>
<keyword evidence="2" id="KW-0949">S-adenosyl-L-methionine</keyword>
<dbReference type="GO" id="GO:0030418">
    <property type="term" value="P:nicotianamine biosynthetic process"/>
    <property type="evidence" value="ECO:0007669"/>
    <property type="project" value="InterPro"/>
</dbReference>
<gene>
    <name evidence="4" type="ORF">B5C08_02470</name>
</gene>
<comment type="caution">
    <text evidence="4">The sequence shown here is derived from an EMBL/GenBank/DDBJ whole genome shotgun (WGS) entry which is preliminary data.</text>
</comment>
<dbReference type="SUPFAM" id="SSF53335">
    <property type="entry name" value="S-adenosyl-L-methionine-dependent methyltransferases"/>
    <property type="match status" value="1"/>
</dbReference>
<dbReference type="NCBIfam" id="NF033601">
    <property type="entry name" value="Sta_opine_CntL"/>
    <property type="match status" value="1"/>
</dbReference>
<name>A0A2A4H0M3_9STAP</name>
<dbReference type="EMBL" id="MWUU01000002">
    <property type="protein sequence ID" value="PCF56920.1"/>
    <property type="molecule type" value="Genomic_DNA"/>
</dbReference>
<dbReference type="Gene3D" id="3.40.50.150">
    <property type="entry name" value="Vaccinia Virus protein VP39"/>
    <property type="match status" value="1"/>
</dbReference>
<dbReference type="PANTHER" id="PTHR32266">
    <property type="entry name" value="NICOTIANAMINE SYNTHASE 3"/>
    <property type="match status" value="1"/>
</dbReference>
<keyword evidence="1 4" id="KW-0808">Transferase</keyword>
<organism evidence="4 5">
    <name type="scientific">Staphylococcus delphini</name>
    <dbReference type="NCBI Taxonomy" id="53344"/>
    <lineage>
        <taxon>Bacteria</taxon>
        <taxon>Bacillati</taxon>
        <taxon>Bacillota</taxon>
        <taxon>Bacilli</taxon>
        <taxon>Bacillales</taxon>
        <taxon>Staphylococcaceae</taxon>
        <taxon>Staphylococcus</taxon>
        <taxon>Staphylococcus intermedius group</taxon>
    </lineage>
</organism>
<dbReference type="AlphaFoldDB" id="A0A2A4H0M3"/>
<reference evidence="4 5" key="1">
    <citation type="journal article" date="2017" name="PLoS ONE">
        <title>Development of a real-time PCR for detection of Staphylococcus pseudintermedius using a novel automated comparison of whole-genome sequences.</title>
        <authorList>
            <person name="Verstappen K.M."/>
            <person name="Huijbregts L."/>
            <person name="Spaninks M."/>
            <person name="Wagenaar J.A."/>
            <person name="Fluit A.C."/>
            <person name="Duim B."/>
        </authorList>
    </citation>
    <scope>NUCLEOTIDE SEQUENCE [LARGE SCALE GENOMIC DNA]</scope>
    <source>
        <strain evidence="4 5">215070706401-1</strain>
    </source>
</reference>
<dbReference type="GO" id="GO:0030410">
    <property type="term" value="F:nicotianamine synthase activity"/>
    <property type="evidence" value="ECO:0007669"/>
    <property type="project" value="InterPro"/>
</dbReference>
<dbReference type="InterPro" id="IPR004298">
    <property type="entry name" value="Nicotian_synth"/>
</dbReference>
<dbReference type="PANTHER" id="PTHR32266:SF12">
    <property type="entry name" value="NICOTIANAMINE SYNTHASE 3"/>
    <property type="match status" value="1"/>
</dbReference>
<proteinExistence type="predicted"/>
<dbReference type="GO" id="GO:0032259">
    <property type="term" value="P:methylation"/>
    <property type="evidence" value="ECO:0007669"/>
    <property type="project" value="UniProtKB-KW"/>
</dbReference>
<sequence>MIKMQQNTNEFETRLKHYQQQFEHLYETIQQGERALDDLEQLIDEYSGYILDDQPIQQYEHWRTSTSEQQPLIKPLADITARCVKLMESTRARRLIHGQLGSTGYFDNIEHCISEEFGQFEITPEDTVLLVGSGAYPMTLVQIAQETGARVIGIDIDEEAVRYGRQVIDILAPDAPIEIHQKTVTELEAIREVTHVIFSSTVEMKYDILEELYDLTDHDIVVSMRYGDGLKSIFNYPKQETHPQYWTCVDDITRPDQIFDIALYQKRSEGRA</sequence>
<dbReference type="GO" id="GO:0008168">
    <property type="term" value="F:methyltransferase activity"/>
    <property type="evidence" value="ECO:0007669"/>
    <property type="project" value="UniProtKB-KW"/>
</dbReference>
<protein>
    <submittedName>
        <fullName evidence="4">SAM-dependent methyltransferase</fullName>
    </submittedName>
</protein>
<evidence type="ECO:0000256" key="2">
    <source>
        <dbReference type="ARBA" id="ARBA00022691"/>
    </source>
</evidence>